<evidence type="ECO:0000256" key="4">
    <source>
        <dbReference type="ARBA" id="ARBA00023273"/>
    </source>
</evidence>
<reference evidence="7" key="1">
    <citation type="submission" date="2025-08" db="UniProtKB">
        <authorList>
            <consortium name="RefSeq"/>
        </authorList>
    </citation>
    <scope>IDENTIFICATION</scope>
    <source>
        <tissue evidence="7">Gonads</tissue>
    </source>
</reference>
<dbReference type="OrthoDB" id="300500at2759"/>
<dbReference type="RefSeq" id="XP_030767264.1">
    <property type="nucleotide sequence ID" value="XM_030911404.1"/>
</dbReference>
<dbReference type="InParanoid" id="A0A6J2YVF8"/>
<sequence length="457" mass="51853">MSRRKLSSTGEFQWSRRKLSSTGELKLATIPKIDVAGRHPSTSSSIFSTETLDPSEINLGALRGDSLTQQRMSFLPSSLRMMSRSSTAGTFRNMGIDGASPWKSGERTVDYLFENYCTGSSYLGEYNKLGICGKGMYKFPHGVIYDGRFNKKGEFHGSGTLTYPSGQKVEGFWRNGKLQKNPTNVSADNTPYRSQYCRMPDRRFQIEVTHDLAPAPKEFLTNAPNPPRKIPPGSYDTGEGFYDPVKKVMLDYDDLKVSVPMYESESVYEGRESMVGDTEDLFRMLTKTLSKPISEFNIVPSSEDNDEKRKKLRPLPIAFTLHWVINNCRTAWDTPVGYNPKLYEAWSTGTKSDDFLPIHESNLESEHSSETETVIAKLLAVADATDTASGMYSFIERNRYSRDDVTTSLIALKDMFRSQDFKHLVVKKAIVYQILRSRNKNKKLKKYREKKISFQSV</sequence>
<evidence type="ECO:0000313" key="6">
    <source>
        <dbReference type="Proteomes" id="UP000504635"/>
    </source>
</evidence>
<dbReference type="GeneID" id="115891015"/>
<dbReference type="AlphaFoldDB" id="A0A6J2YVF8"/>
<keyword evidence="2" id="KW-0282">Flagellum</keyword>
<evidence type="ECO:0000256" key="2">
    <source>
        <dbReference type="ARBA" id="ARBA00022846"/>
    </source>
</evidence>
<dbReference type="SUPFAM" id="SSF82185">
    <property type="entry name" value="Histone H3 K4-specific methyltransferase SET7/9 N-terminal domain"/>
    <property type="match status" value="1"/>
</dbReference>
<evidence type="ECO:0000256" key="3">
    <source>
        <dbReference type="ARBA" id="ARBA00023069"/>
    </source>
</evidence>
<dbReference type="PANTHER" id="PTHR46437">
    <property type="entry name" value="MORN REPEAT-CONTAINING PROTEIN 5"/>
    <property type="match status" value="1"/>
</dbReference>
<keyword evidence="3" id="KW-0969">Cilium</keyword>
<evidence type="ECO:0000256" key="5">
    <source>
        <dbReference type="SAM" id="MobiDB-lite"/>
    </source>
</evidence>
<organism evidence="6 7">
    <name type="scientific">Sitophilus oryzae</name>
    <name type="common">Rice weevil</name>
    <name type="synonym">Curculio oryzae</name>
    <dbReference type="NCBI Taxonomy" id="7048"/>
    <lineage>
        <taxon>Eukaryota</taxon>
        <taxon>Metazoa</taxon>
        <taxon>Ecdysozoa</taxon>
        <taxon>Arthropoda</taxon>
        <taxon>Hexapoda</taxon>
        <taxon>Insecta</taxon>
        <taxon>Pterygota</taxon>
        <taxon>Neoptera</taxon>
        <taxon>Endopterygota</taxon>
        <taxon>Coleoptera</taxon>
        <taxon>Polyphaga</taxon>
        <taxon>Cucujiformia</taxon>
        <taxon>Curculionidae</taxon>
        <taxon>Dryophthorinae</taxon>
        <taxon>Sitophilus</taxon>
    </lineage>
</organism>
<accession>A0A6J2YVF8</accession>
<protein>
    <submittedName>
        <fullName evidence="7">Uncharacterized protein LOC115891015 isoform X1</fullName>
    </submittedName>
</protein>
<dbReference type="Gene3D" id="2.20.110.10">
    <property type="entry name" value="Histone H3 K4-specific methyltransferase SET7/9 N-terminal domain"/>
    <property type="match status" value="1"/>
</dbReference>
<name>A0A6J2YVF8_SITOR</name>
<keyword evidence="4" id="KW-0966">Cell projection</keyword>
<dbReference type="PANTHER" id="PTHR46437:SF1">
    <property type="entry name" value="MORN REPEAT-CONTAINING PROTEIN 5"/>
    <property type="match status" value="1"/>
</dbReference>
<dbReference type="GO" id="GO:0031514">
    <property type="term" value="C:motile cilium"/>
    <property type="evidence" value="ECO:0007669"/>
    <property type="project" value="UniProtKB-SubCell"/>
</dbReference>
<feature type="region of interest" description="Disordered" evidence="5">
    <location>
        <begin position="217"/>
        <end position="236"/>
    </location>
</feature>
<proteinExistence type="predicted"/>
<comment type="subcellular location">
    <subcellularLocation>
        <location evidence="1">Cell projection</location>
        <location evidence="1">Cilium</location>
        <location evidence="1">Flagellum</location>
    </subcellularLocation>
</comment>
<dbReference type="InterPro" id="IPR042814">
    <property type="entry name" value="Morn5"/>
</dbReference>
<dbReference type="Proteomes" id="UP000504635">
    <property type="component" value="Unplaced"/>
</dbReference>
<evidence type="ECO:0000313" key="7">
    <source>
        <dbReference type="RefSeq" id="XP_030767264.1"/>
    </source>
</evidence>
<dbReference type="KEGG" id="soy:115891015"/>
<keyword evidence="6" id="KW-1185">Reference proteome</keyword>
<evidence type="ECO:0000256" key="1">
    <source>
        <dbReference type="ARBA" id="ARBA00004230"/>
    </source>
</evidence>
<gene>
    <name evidence="7" type="primary">LOC115891015</name>
</gene>